<dbReference type="Pfam" id="PF02378">
    <property type="entry name" value="PTS_EIIC"/>
    <property type="match status" value="1"/>
</dbReference>
<keyword evidence="2 8" id="KW-0813">Transport</keyword>
<evidence type="ECO:0000256" key="6">
    <source>
        <dbReference type="ARBA" id="ARBA00022989"/>
    </source>
</evidence>
<evidence type="ECO:0000313" key="11">
    <source>
        <dbReference type="EMBL" id="GFZ27511.1"/>
    </source>
</evidence>
<organism evidence="11 12">
    <name type="scientific">Lactobacillus corticis</name>
    <dbReference type="NCBI Taxonomy" id="2201249"/>
    <lineage>
        <taxon>Bacteria</taxon>
        <taxon>Bacillati</taxon>
        <taxon>Bacillota</taxon>
        <taxon>Bacilli</taxon>
        <taxon>Lactobacillales</taxon>
        <taxon>Lactobacillaceae</taxon>
        <taxon>Lactobacillus</taxon>
    </lineage>
</organism>
<dbReference type="InterPro" id="IPR004796">
    <property type="entry name" value="PTS_IIC_cello"/>
</dbReference>
<evidence type="ECO:0000256" key="7">
    <source>
        <dbReference type="ARBA" id="ARBA00023136"/>
    </source>
</evidence>
<keyword evidence="12" id="KW-1185">Reference proteome</keyword>
<dbReference type="InterPro" id="IPR051088">
    <property type="entry name" value="PTS_Sugar-EIIC/EIIB"/>
</dbReference>
<feature type="transmembrane region" description="Helical" evidence="9">
    <location>
        <begin position="58"/>
        <end position="80"/>
    </location>
</feature>
<dbReference type="InterPro" id="IPR003352">
    <property type="entry name" value="PTS_EIIC"/>
</dbReference>
<dbReference type="PANTHER" id="PTHR33989">
    <property type="match status" value="1"/>
</dbReference>
<dbReference type="NCBIfam" id="TIGR00410">
    <property type="entry name" value="lacE"/>
    <property type="match status" value="1"/>
</dbReference>
<gene>
    <name evidence="11" type="primary">celB_6</name>
    <name evidence="11" type="ORF">LCB40_13910</name>
</gene>
<feature type="transmembrane region" description="Helical" evidence="9">
    <location>
        <begin position="125"/>
        <end position="145"/>
    </location>
</feature>
<keyword evidence="7 8" id="KW-0472">Membrane</keyword>
<comment type="subcellular location">
    <subcellularLocation>
        <location evidence="1">Cell membrane</location>
        <topology evidence="1">Multi-pass membrane protein</topology>
    </subcellularLocation>
</comment>
<protein>
    <recommendedName>
        <fullName evidence="8">Permease IIC component</fullName>
    </recommendedName>
</protein>
<reference evidence="11" key="1">
    <citation type="submission" date="2020-08" db="EMBL/GenBank/DDBJ databases">
        <title>Taxonomic study for Lactobacillus species isolated from hardwood bark.</title>
        <authorList>
            <person name="Tohno M."/>
            <person name="Tanizawa Y."/>
        </authorList>
    </citation>
    <scope>NUCLEOTIDE SEQUENCE</scope>
    <source>
        <strain evidence="11">B40</strain>
    </source>
</reference>
<evidence type="ECO:0000256" key="5">
    <source>
        <dbReference type="ARBA" id="ARBA00022692"/>
    </source>
</evidence>
<dbReference type="GO" id="GO:0005886">
    <property type="term" value="C:plasma membrane"/>
    <property type="evidence" value="ECO:0007669"/>
    <property type="project" value="UniProtKB-SubCell"/>
</dbReference>
<dbReference type="EMBL" id="BMAY01000012">
    <property type="protein sequence ID" value="GFZ27511.1"/>
    <property type="molecule type" value="Genomic_DNA"/>
</dbReference>
<keyword evidence="5 9" id="KW-0812">Transmembrane</keyword>
<dbReference type="AlphaFoldDB" id="A0A916VHW3"/>
<proteinExistence type="predicted"/>
<accession>A0A916VHW3</accession>
<evidence type="ECO:0000256" key="4">
    <source>
        <dbReference type="ARBA" id="ARBA00022597"/>
    </source>
</evidence>
<dbReference type="Proteomes" id="UP000677218">
    <property type="component" value="Unassembled WGS sequence"/>
</dbReference>
<sequence length="467" mass="50979">MIIRNRLHKIVVEKDVKVRGEKKMQNFINTKILPPIMKFVNTRPIVALKDGMVLSLPFIMVGSVFLLLASFPIPAVANWMTATGLTQYWNQAYNASFGIVAVFAVIGIANTWAKNDGVEGLPAGMTAFVGFLIIMNPTTAVMNGSKTVISASQAPTLLQGFIDRTWLGGQGMIAAIIVGLFTGWIYSWFVTHKITIKLPDQVPPAVANSFIALIPSAVLTCWWLLVYIFFEKVAHTTMTQWIYSTIQTPLQGVTDSFGGILLLTLLVPFFWFFGVHGSTLVGGIAGPILSANALENAAIFKKMGYVDGAHGGHIVIQGLFDQFSTVTGAGMTIGLVVFMCFFAKSQQMKSIGKLALIPGIFNINEPVLFGIPIVMNPLLALPFFIMPPLSAGSTYLLIKAGILPYLNGVQVPWTTPPIVSGFLIGGWKVAIWQAIILVVSFFVYLPFARSYDNMLYEKEQNAVVNDK</sequence>
<dbReference type="GO" id="GO:0008982">
    <property type="term" value="F:protein-N(PI)-phosphohistidine-sugar phosphotransferase activity"/>
    <property type="evidence" value="ECO:0007669"/>
    <property type="project" value="UniProtKB-UniRule"/>
</dbReference>
<dbReference type="InterPro" id="IPR004501">
    <property type="entry name" value="PTS_EIIC_3"/>
</dbReference>
<evidence type="ECO:0000256" key="8">
    <source>
        <dbReference type="PIRNR" id="PIRNR006351"/>
    </source>
</evidence>
<comment type="caution">
    <text evidence="11">The sequence shown here is derived from an EMBL/GenBank/DDBJ whole genome shotgun (WGS) entry which is preliminary data.</text>
</comment>
<evidence type="ECO:0000256" key="2">
    <source>
        <dbReference type="ARBA" id="ARBA00022448"/>
    </source>
</evidence>
<evidence type="ECO:0000256" key="3">
    <source>
        <dbReference type="ARBA" id="ARBA00022475"/>
    </source>
</evidence>
<keyword evidence="6 9" id="KW-1133">Transmembrane helix</keyword>
<evidence type="ECO:0000256" key="9">
    <source>
        <dbReference type="SAM" id="Phobius"/>
    </source>
</evidence>
<feature type="transmembrane region" description="Helical" evidence="9">
    <location>
        <begin position="418"/>
        <end position="445"/>
    </location>
</feature>
<name>A0A916VHW3_9LACO</name>
<feature type="domain" description="PTS EIIC type-3" evidence="10">
    <location>
        <begin position="28"/>
        <end position="447"/>
    </location>
</feature>
<feature type="transmembrane region" description="Helical" evidence="9">
    <location>
        <begin position="166"/>
        <end position="189"/>
    </location>
</feature>
<feature type="transmembrane region" description="Helical" evidence="9">
    <location>
        <begin position="250"/>
        <end position="273"/>
    </location>
</feature>
<evidence type="ECO:0000259" key="10">
    <source>
        <dbReference type="PROSITE" id="PS51105"/>
    </source>
</evidence>
<feature type="transmembrane region" description="Helical" evidence="9">
    <location>
        <begin position="92"/>
        <end position="113"/>
    </location>
</feature>
<feature type="transmembrane region" description="Helical" evidence="9">
    <location>
        <begin position="323"/>
        <end position="343"/>
    </location>
</feature>
<dbReference type="PANTHER" id="PTHR33989:SF4">
    <property type="entry name" value="PTS SYSTEM N,N'-DIACETYLCHITOBIOSE-SPECIFIC EIIC COMPONENT"/>
    <property type="match status" value="1"/>
</dbReference>
<dbReference type="PIRSF" id="PIRSF006351">
    <property type="entry name" value="PTS_EIIC-Cellobiose"/>
    <property type="match status" value="1"/>
</dbReference>
<dbReference type="GO" id="GO:1901264">
    <property type="term" value="P:carbohydrate derivative transport"/>
    <property type="evidence" value="ECO:0007669"/>
    <property type="project" value="TreeGrafter"/>
</dbReference>
<feature type="transmembrane region" description="Helical" evidence="9">
    <location>
        <begin position="209"/>
        <end position="230"/>
    </location>
</feature>
<keyword evidence="4 8" id="KW-0762">Sugar transport</keyword>
<comment type="function">
    <text evidence="8">The phosphoenolpyruvate-dependent sugar phosphotransferase system (PTS), a major carbohydrate active -transport system, catalyzes the phosphorylation of incoming sugar substrates concomitant with their translocation across the cell membrane.</text>
</comment>
<evidence type="ECO:0000313" key="12">
    <source>
        <dbReference type="Proteomes" id="UP000677218"/>
    </source>
</evidence>
<dbReference type="GO" id="GO:0009401">
    <property type="term" value="P:phosphoenolpyruvate-dependent sugar phosphotransferase system"/>
    <property type="evidence" value="ECO:0007669"/>
    <property type="project" value="InterPro"/>
</dbReference>
<evidence type="ECO:0000256" key="1">
    <source>
        <dbReference type="ARBA" id="ARBA00004651"/>
    </source>
</evidence>
<dbReference type="PROSITE" id="PS51105">
    <property type="entry name" value="PTS_EIIC_TYPE_3"/>
    <property type="match status" value="1"/>
</dbReference>
<keyword evidence="3 8" id="KW-1003">Cell membrane</keyword>